<name>A0AAE0PF29_SORBR</name>
<reference evidence="1" key="1">
    <citation type="journal article" date="2023" name="Mol. Phylogenet. Evol.">
        <title>Genome-scale phylogeny and comparative genomics of the fungal order Sordariales.</title>
        <authorList>
            <person name="Hensen N."/>
            <person name="Bonometti L."/>
            <person name="Westerberg I."/>
            <person name="Brannstrom I.O."/>
            <person name="Guillou S."/>
            <person name="Cros-Aarteil S."/>
            <person name="Calhoun S."/>
            <person name="Haridas S."/>
            <person name="Kuo A."/>
            <person name="Mondo S."/>
            <person name="Pangilinan J."/>
            <person name="Riley R."/>
            <person name="LaButti K."/>
            <person name="Andreopoulos B."/>
            <person name="Lipzen A."/>
            <person name="Chen C."/>
            <person name="Yan M."/>
            <person name="Daum C."/>
            <person name="Ng V."/>
            <person name="Clum A."/>
            <person name="Steindorff A."/>
            <person name="Ohm R.A."/>
            <person name="Martin F."/>
            <person name="Silar P."/>
            <person name="Natvig D.O."/>
            <person name="Lalanne C."/>
            <person name="Gautier V."/>
            <person name="Ament-Velasquez S.L."/>
            <person name="Kruys A."/>
            <person name="Hutchinson M.I."/>
            <person name="Powell A.J."/>
            <person name="Barry K."/>
            <person name="Miller A.N."/>
            <person name="Grigoriev I.V."/>
            <person name="Debuchy R."/>
            <person name="Gladieux P."/>
            <person name="Hiltunen Thoren M."/>
            <person name="Johannesson H."/>
        </authorList>
    </citation>
    <scope>NUCLEOTIDE SEQUENCE</scope>
    <source>
        <strain evidence="1">FGSC 1904</strain>
    </source>
</reference>
<dbReference type="AlphaFoldDB" id="A0AAE0PF29"/>
<keyword evidence="2" id="KW-1185">Reference proteome</keyword>
<dbReference type="Gene3D" id="3.30.60.20">
    <property type="match status" value="1"/>
</dbReference>
<sequence length="376" mass="43549">MDRTIDSPLSSYIADDAPWGAYPLEVLQEQCLKRTLSSKGDATELRLRLEDYHLQHKREERDHFPWRAAKDMIYVQYEMAGQGYNPLLLKVRDRSDFLRGRIEKDFTLVVKSLDPGMYSWCNVTIGRNPTCDCTLKNAESEDGYADYTCPHIIYVLKYILGCPEPLRLQGAFLTDELVKIFQHSTVFDLMERYVVPQLNPNTATQRPRLKFEPRHIDRPAQTCTLCFRFIYLGDKVKFCHRCGLPVHLECRQHLQDHRKGTGRKSCSLHHDFNEWTYELLVARKKQGSSLYHFRGQGAEALEGGFKQESDDVDMEDAFGDDFWLEGNELDVDDGSDLEIDDDDSEHQVVNDYAVAGNDQLEMTLAIRPRRSVEDHE</sequence>
<protein>
    <submittedName>
        <fullName evidence="1">Uncharacterized protein</fullName>
    </submittedName>
</protein>
<comment type="caution">
    <text evidence="1">The sequence shown here is derived from an EMBL/GenBank/DDBJ whole genome shotgun (WGS) entry which is preliminary data.</text>
</comment>
<dbReference type="EMBL" id="JAUTDP010000006">
    <property type="protein sequence ID" value="KAK3398788.1"/>
    <property type="molecule type" value="Genomic_DNA"/>
</dbReference>
<gene>
    <name evidence="1" type="ORF">B0T20DRAFT_479536</name>
</gene>
<evidence type="ECO:0000313" key="2">
    <source>
        <dbReference type="Proteomes" id="UP001281003"/>
    </source>
</evidence>
<dbReference type="Proteomes" id="UP001281003">
    <property type="component" value="Unassembled WGS sequence"/>
</dbReference>
<proteinExistence type="predicted"/>
<evidence type="ECO:0000313" key="1">
    <source>
        <dbReference type="EMBL" id="KAK3398788.1"/>
    </source>
</evidence>
<accession>A0AAE0PF29</accession>
<reference evidence="1" key="2">
    <citation type="submission" date="2023-07" db="EMBL/GenBank/DDBJ databases">
        <authorList>
            <consortium name="Lawrence Berkeley National Laboratory"/>
            <person name="Haridas S."/>
            <person name="Hensen N."/>
            <person name="Bonometti L."/>
            <person name="Westerberg I."/>
            <person name="Brannstrom I.O."/>
            <person name="Guillou S."/>
            <person name="Cros-Aarteil S."/>
            <person name="Calhoun S."/>
            <person name="Kuo A."/>
            <person name="Mondo S."/>
            <person name="Pangilinan J."/>
            <person name="Riley R."/>
            <person name="LaButti K."/>
            <person name="Andreopoulos B."/>
            <person name="Lipzen A."/>
            <person name="Chen C."/>
            <person name="Yanf M."/>
            <person name="Daum C."/>
            <person name="Ng V."/>
            <person name="Clum A."/>
            <person name="Steindorff A."/>
            <person name="Ohm R."/>
            <person name="Martin F."/>
            <person name="Silar P."/>
            <person name="Natvig D."/>
            <person name="Lalanne C."/>
            <person name="Gautier V."/>
            <person name="Ament-velasquez S.L."/>
            <person name="Kruys A."/>
            <person name="Hutchinson M.I."/>
            <person name="Powell A.J."/>
            <person name="Barry K."/>
            <person name="Miller A.N."/>
            <person name="Grigoriev I.V."/>
            <person name="Debuchy R."/>
            <person name="Gladieux P."/>
            <person name="Thoren M.H."/>
            <person name="Johannesson H."/>
        </authorList>
    </citation>
    <scope>NUCLEOTIDE SEQUENCE</scope>
    <source>
        <strain evidence="1">FGSC 1904</strain>
    </source>
</reference>
<organism evidence="1 2">
    <name type="scientific">Sordaria brevicollis</name>
    <dbReference type="NCBI Taxonomy" id="83679"/>
    <lineage>
        <taxon>Eukaryota</taxon>
        <taxon>Fungi</taxon>
        <taxon>Dikarya</taxon>
        <taxon>Ascomycota</taxon>
        <taxon>Pezizomycotina</taxon>
        <taxon>Sordariomycetes</taxon>
        <taxon>Sordariomycetidae</taxon>
        <taxon>Sordariales</taxon>
        <taxon>Sordariaceae</taxon>
        <taxon>Sordaria</taxon>
    </lineage>
</organism>